<dbReference type="EMBL" id="CP006996">
    <property type="protein sequence ID" value="AHD23571.1"/>
    <property type="molecule type" value="Genomic_DNA"/>
</dbReference>
<evidence type="ECO:0000313" key="1">
    <source>
        <dbReference type="EMBL" id="AHD23571.1"/>
    </source>
</evidence>
<dbReference type="Proteomes" id="UP000018781">
    <property type="component" value="Chromosome"/>
</dbReference>
<protein>
    <submittedName>
        <fullName evidence="1">Uncharacterized protein</fullName>
    </submittedName>
</protein>
<proteinExistence type="predicted"/>
<reference evidence="1 2" key="1">
    <citation type="journal article" date="2014" name="Genome Announc.">
        <title>Complete Genome of Rhodococcus pyridinivorans SB3094, a Methyl-Ethyl-Ketone-Degrading Bacterium Used for Bioaugmentation.</title>
        <authorList>
            <person name="Dueholm M.S."/>
            <person name="Albertsen M."/>
            <person name="D'Imperio S."/>
            <person name="Tale V.P."/>
            <person name="Lewis D."/>
            <person name="Nielsen P.H."/>
            <person name="Nielsen J.L."/>
        </authorList>
    </citation>
    <scope>NUCLEOTIDE SEQUENCE [LARGE SCALE GENOMIC DNA]</scope>
    <source>
        <strain evidence="1 2">SB3094</strain>
    </source>
</reference>
<accession>V9XJD6</accession>
<gene>
    <name evidence="1" type="ORF">Y013_02830</name>
</gene>
<name>V9XJD6_9NOCA</name>
<dbReference type="HOGENOM" id="CLU_3398165_0_0_11"/>
<sequence length="31" mass="3272">MLEGIRLDEALPFAAAAAHILVKGALWPLPS</sequence>
<organism evidence="1 2">
    <name type="scientific">Rhodococcus pyridinivorans SB3094</name>
    <dbReference type="NCBI Taxonomy" id="1435356"/>
    <lineage>
        <taxon>Bacteria</taxon>
        <taxon>Bacillati</taxon>
        <taxon>Actinomycetota</taxon>
        <taxon>Actinomycetes</taxon>
        <taxon>Mycobacteriales</taxon>
        <taxon>Nocardiaceae</taxon>
        <taxon>Rhodococcus</taxon>
    </lineage>
</organism>
<dbReference type="AlphaFoldDB" id="V9XJD6"/>
<evidence type="ECO:0000313" key="2">
    <source>
        <dbReference type="Proteomes" id="UP000018781"/>
    </source>
</evidence>
<dbReference type="KEGG" id="rpy:Y013_02830"/>